<dbReference type="InterPro" id="IPR035919">
    <property type="entry name" value="EAL_sf"/>
</dbReference>
<dbReference type="PANTHER" id="PTHR33121:SF70">
    <property type="entry name" value="SIGNALING PROTEIN YKOW"/>
    <property type="match status" value="1"/>
</dbReference>
<sequence>MQDLIVLVLEDEPFQRLVTVTALEKNLAMPVLQAADGAEAVAILAASTHVDILLCDLKMSGMDGLAFLRHASNSAKVRAVVLCSELDAVLRQPAISMIHCLGLTLLGDLGKPFNLVDFSQLVKRYRALGNVAPRPLESTELASFADIQRALNNGEFEAYYQPKVTLEGQKLVGAEVLARWAHPQWGVLAPAHFLPVMETHGLIEQMFWHLFEQGLSLRQRLASQGVAIELAFNLHPAQLACRKLTEKITELLKRYQVAASSVMFEITESGLIRVPASSLENLARLRMLGCGLAMDDFGAGYSSLGRLSDLPFNQIKLDRAFVLQMQHRPRNAAIISCAVALAKALDMSLVIEGVETAEQQACLIELGASVAQGFLFARPMPERHFITYCVHQVASERSTLADG</sequence>
<evidence type="ECO:0000259" key="3">
    <source>
        <dbReference type="PROSITE" id="PS50883"/>
    </source>
</evidence>
<dbReference type="Pfam" id="PF00072">
    <property type="entry name" value="Response_reg"/>
    <property type="match status" value="1"/>
</dbReference>
<evidence type="ECO:0000259" key="2">
    <source>
        <dbReference type="PROSITE" id="PS50110"/>
    </source>
</evidence>
<reference evidence="4 5" key="1">
    <citation type="journal article" date="2020" name="Front. Microbiol.">
        <title>Genetic Organization of the aprX-lipA2 Operon Affects the Proteolytic Potential of Pseudomonas Species in Milk.</title>
        <authorList>
            <person name="Maier C."/>
            <person name="Huptas C."/>
            <person name="von Neubeck M."/>
            <person name="Scherer S."/>
            <person name="Wenning M."/>
            <person name="Lucking G."/>
        </authorList>
    </citation>
    <scope>NUCLEOTIDE SEQUENCE [LARGE SCALE GENOMIC DNA]</scope>
    <source>
        <strain evidence="4 5">WS 4997</strain>
    </source>
</reference>
<dbReference type="SUPFAM" id="SSF52172">
    <property type="entry name" value="CheY-like"/>
    <property type="match status" value="1"/>
</dbReference>
<dbReference type="SMART" id="SM00448">
    <property type="entry name" value="REC"/>
    <property type="match status" value="1"/>
</dbReference>
<dbReference type="SMART" id="SM00052">
    <property type="entry name" value="EAL"/>
    <property type="match status" value="1"/>
</dbReference>
<feature type="modified residue" description="4-aspartylphosphate" evidence="1">
    <location>
        <position position="56"/>
    </location>
</feature>
<dbReference type="Gene3D" id="3.40.50.2300">
    <property type="match status" value="1"/>
</dbReference>
<dbReference type="AlphaFoldDB" id="A0A7Y1LBF6"/>
<dbReference type="PANTHER" id="PTHR33121">
    <property type="entry name" value="CYCLIC DI-GMP PHOSPHODIESTERASE PDEF"/>
    <property type="match status" value="1"/>
</dbReference>
<dbReference type="RefSeq" id="WP_169855213.1">
    <property type="nucleotide sequence ID" value="NZ_JAAQYK010000001.1"/>
</dbReference>
<accession>A0A7Y1LBF6</accession>
<dbReference type="InterPro" id="IPR050706">
    <property type="entry name" value="Cyclic-di-GMP_PDE-like"/>
</dbReference>
<dbReference type="SUPFAM" id="SSF141868">
    <property type="entry name" value="EAL domain-like"/>
    <property type="match status" value="1"/>
</dbReference>
<name>A0A7Y1LBF6_9PSED</name>
<keyword evidence="1" id="KW-0597">Phosphoprotein</keyword>
<dbReference type="Pfam" id="PF00563">
    <property type="entry name" value="EAL"/>
    <property type="match status" value="1"/>
</dbReference>
<feature type="domain" description="EAL" evidence="3">
    <location>
        <begin position="140"/>
        <end position="393"/>
    </location>
</feature>
<dbReference type="Gene3D" id="3.20.20.450">
    <property type="entry name" value="EAL domain"/>
    <property type="match status" value="1"/>
</dbReference>
<dbReference type="CDD" id="cd01948">
    <property type="entry name" value="EAL"/>
    <property type="match status" value="1"/>
</dbReference>
<dbReference type="InterPro" id="IPR001633">
    <property type="entry name" value="EAL_dom"/>
</dbReference>
<evidence type="ECO:0000256" key="1">
    <source>
        <dbReference type="PROSITE-ProRule" id="PRU00169"/>
    </source>
</evidence>
<feature type="domain" description="Response regulatory" evidence="2">
    <location>
        <begin position="5"/>
        <end position="126"/>
    </location>
</feature>
<dbReference type="EMBL" id="JAAQYK010000001">
    <property type="protein sequence ID" value="NNA42928.1"/>
    <property type="molecule type" value="Genomic_DNA"/>
</dbReference>
<dbReference type="GO" id="GO:0000160">
    <property type="term" value="P:phosphorelay signal transduction system"/>
    <property type="evidence" value="ECO:0007669"/>
    <property type="project" value="InterPro"/>
</dbReference>
<proteinExistence type="predicted"/>
<evidence type="ECO:0000313" key="5">
    <source>
        <dbReference type="Proteomes" id="UP000583279"/>
    </source>
</evidence>
<dbReference type="Proteomes" id="UP000583279">
    <property type="component" value="Unassembled WGS sequence"/>
</dbReference>
<gene>
    <name evidence="4" type="ORF">HBO18_02215</name>
</gene>
<dbReference type="InterPro" id="IPR011006">
    <property type="entry name" value="CheY-like_superfamily"/>
</dbReference>
<dbReference type="GO" id="GO:0071111">
    <property type="term" value="F:cyclic-guanylate-specific phosphodiesterase activity"/>
    <property type="evidence" value="ECO:0007669"/>
    <property type="project" value="InterPro"/>
</dbReference>
<protein>
    <submittedName>
        <fullName evidence="4">EAL domain-containing response regulator</fullName>
    </submittedName>
</protein>
<dbReference type="PROSITE" id="PS50110">
    <property type="entry name" value="RESPONSE_REGULATORY"/>
    <property type="match status" value="1"/>
</dbReference>
<comment type="caution">
    <text evidence="4">The sequence shown here is derived from an EMBL/GenBank/DDBJ whole genome shotgun (WGS) entry which is preliminary data.</text>
</comment>
<evidence type="ECO:0000313" key="4">
    <source>
        <dbReference type="EMBL" id="NNA42928.1"/>
    </source>
</evidence>
<dbReference type="InterPro" id="IPR001789">
    <property type="entry name" value="Sig_transdc_resp-reg_receiver"/>
</dbReference>
<organism evidence="4 5">
    <name type="scientific">Pseudomonas lactis</name>
    <dbReference type="NCBI Taxonomy" id="1615674"/>
    <lineage>
        <taxon>Bacteria</taxon>
        <taxon>Pseudomonadati</taxon>
        <taxon>Pseudomonadota</taxon>
        <taxon>Gammaproteobacteria</taxon>
        <taxon>Pseudomonadales</taxon>
        <taxon>Pseudomonadaceae</taxon>
        <taxon>Pseudomonas</taxon>
    </lineage>
</organism>
<dbReference type="PROSITE" id="PS50883">
    <property type="entry name" value="EAL"/>
    <property type="match status" value="1"/>
</dbReference>